<dbReference type="EMBL" id="SFCI01001357">
    <property type="protein sequence ID" value="TFY75991.1"/>
    <property type="molecule type" value="Genomic_DNA"/>
</dbReference>
<feature type="region of interest" description="Disordered" evidence="1">
    <location>
        <begin position="294"/>
        <end position="315"/>
    </location>
</feature>
<protein>
    <recommendedName>
        <fullName evidence="2">BTB domain-containing protein</fullName>
    </recommendedName>
</protein>
<dbReference type="Pfam" id="PF00651">
    <property type="entry name" value="BTB"/>
    <property type="match status" value="1"/>
</dbReference>
<dbReference type="InterPro" id="IPR000210">
    <property type="entry name" value="BTB/POZ_dom"/>
</dbReference>
<accession>A0A4Y9ZQ92</accession>
<proteinExistence type="predicted"/>
<organism evidence="3 4">
    <name type="scientific">Hericium alpestre</name>
    <dbReference type="NCBI Taxonomy" id="135208"/>
    <lineage>
        <taxon>Eukaryota</taxon>
        <taxon>Fungi</taxon>
        <taxon>Dikarya</taxon>
        <taxon>Basidiomycota</taxon>
        <taxon>Agaricomycotina</taxon>
        <taxon>Agaricomycetes</taxon>
        <taxon>Russulales</taxon>
        <taxon>Hericiaceae</taxon>
        <taxon>Hericium</taxon>
    </lineage>
</organism>
<feature type="compositionally biased region" description="Basic residues" evidence="1">
    <location>
        <begin position="381"/>
        <end position="394"/>
    </location>
</feature>
<comment type="caution">
    <text evidence="3">The sequence shown here is derived from an EMBL/GenBank/DDBJ whole genome shotgun (WGS) entry which is preliminary data.</text>
</comment>
<dbReference type="InterPro" id="IPR011333">
    <property type="entry name" value="SKP1/BTB/POZ_sf"/>
</dbReference>
<dbReference type="STRING" id="135208.A0A4Y9ZQ92"/>
<reference evidence="3 4" key="1">
    <citation type="submission" date="2019-02" db="EMBL/GenBank/DDBJ databases">
        <title>Genome sequencing of the rare red list fungi Hericium alpestre (H. flagellum).</title>
        <authorList>
            <person name="Buettner E."/>
            <person name="Kellner H."/>
        </authorList>
    </citation>
    <scope>NUCLEOTIDE SEQUENCE [LARGE SCALE GENOMIC DNA]</scope>
    <source>
        <strain evidence="3 4">DSM 108284</strain>
    </source>
</reference>
<evidence type="ECO:0000259" key="2">
    <source>
        <dbReference type="PROSITE" id="PS50097"/>
    </source>
</evidence>
<evidence type="ECO:0000313" key="4">
    <source>
        <dbReference type="Proteomes" id="UP000298061"/>
    </source>
</evidence>
<dbReference type="AlphaFoldDB" id="A0A4Y9ZQ92"/>
<dbReference type="Proteomes" id="UP000298061">
    <property type="component" value="Unassembled WGS sequence"/>
</dbReference>
<sequence length="394" mass="42713">MTPTLTSPLSKLSNTSGDARIDGRSVNPTGSQQSSPTRSPESSSTYKRHERFYFDDGNIVFAVQNVLYNVHRYFFCRDSSFFSNLVNNRSTSAGEARDPSAALLKPFLLKDVQSAEFDALLCILYPLKFNECEIQTVEEWSSILRLATQWSFSSIRELAISHLDSIASPIDKIVLGRTYRDRGDAWLVPAFVDMCQRAQPLTRAEGHRLDIDDTVLVAFLRESLSACPTRPTADEIYTGVEACLRSPDIADHGLIPLEIFTPAGATTPNLESSEETTLAAEPEAGFYARQLEAAESDKGHGSGGLGGRRDTDCEDGNEMVKERLRLDTTTAGAAAGSTTNIVASQLASAVDMPAEEEGGGDDDDEGKEEEMGDSYGGGGGKMKKAKAKKGKGKK</sequence>
<dbReference type="Gene3D" id="3.30.710.10">
    <property type="entry name" value="Potassium Channel Kv1.1, Chain A"/>
    <property type="match status" value="1"/>
</dbReference>
<feature type="region of interest" description="Disordered" evidence="1">
    <location>
        <begin position="344"/>
        <end position="394"/>
    </location>
</feature>
<dbReference type="SUPFAM" id="SSF54695">
    <property type="entry name" value="POZ domain"/>
    <property type="match status" value="1"/>
</dbReference>
<feature type="compositionally biased region" description="Polar residues" evidence="1">
    <location>
        <begin position="1"/>
        <end position="17"/>
    </location>
</feature>
<evidence type="ECO:0000256" key="1">
    <source>
        <dbReference type="SAM" id="MobiDB-lite"/>
    </source>
</evidence>
<keyword evidence="4" id="KW-1185">Reference proteome</keyword>
<dbReference type="PROSITE" id="PS50097">
    <property type="entry name" value="BTB"/>
    <property type="match status" value="1"/>
</dbReference>
<name>A0A4Y9ZQ92_9AGAM</name>
<feature type="domain" description="BTB" evidence="2">
    <location>
        <begin position="57"/>
        <end position="133"/>
    </location>
</feature>
<evidence type="ECO:0000313" key="3">
    <source>
        <dbReference type="EMBL" id="TFY75991.1"/>
    </source>
</evidence>
<dbReference type="SMART" id="SM00225">
    <property type="entry name" value="BTB"/>
    <property type="match status" value="1"/>
</dbReference>
<dbReference type="OrthoDB" id="2367075at2759"/>
<gene>
    <name evidence="3" type="ORF">EWM64_g8020</name>
</gene>
<feature type="compositionally biased region" description="Acidic residues" evidence="1">
    <location>
        <begin position="353"/>
        <end position="372"/>
    </location>
</feature>
<feature type="region of interest" description="Disordered" evidence="1">
    <location>
        <begin position="1"/>
        <end position="44"/>
    </location>
</feature>
<feature type="compositionally biased region" description="Low complexity" evidence="1">
    <location>
        <begin position="31"/>
        <end position="44"/>
    </location>
</feature>